<dbReference type="AlphaFoldDB" id="A0A919MJ72"/>
<reference evidence="1" key="1">
    <citation type="submission" date="2021-01" db="EMBL/GenBank/DDBJ databases">
        <title>Whole genome shotgun sequence of Actinoplanes ferrugineus NBRC 15555.</title>
        <authorList>
            <person name="Komaki H."/>
            <person name="Tamura T."/>
        </authorList>
    </citation>
    <scope>NUCLEOTIDE SEQUENCE</scope>
    <source>
        <strain evidence="1">NBRC 15555</strain>
    </source>
</reference>
<evidence type="ECO:0000313" key="1">
    <source>
        <dbReference type="EMBL" id="GIE16789.1"/>
    </source>
</evidence>
<name>A0A919MJ72_9ACTN</name>
<keyword evidence="2" id="KW-1185">Reference proteome</keyword>
<sequence length="70" mass="7427">MTSPLADAIRAHIENDLSKAAFALSAVLDECEQMRGEAELALGNPLWRGTFTAAAAIEQTIARALGIKES</sequence>
<organism evidence="1 2">
    <name type="scientific">Paractinoplanes ferrugineus</name>
    <dbReference type="NCBI Taxonomy" id="113564"/>
    <lineage>
        <taxon>Bacteria</taxon>
        <taxon>Bacillati</taxon>
        <taxon>Actinomycetota</taxon>
        <taxon>Actinomycetes</taxon>
        <taxon>Micromonosporales</taxon>
        <taxon>Micromonosporaceae</taxon>
        <taxon>Paractinoplanes</taxon>
    </lineage>
</organism>
<dbReference type="RefSeq" id="WP_203823109.1">
    <property type="nucleotide sequence ID" value="NZ_BAAABP010000005.1"/>
</dbReference>
<dbReference type="Proteomes" id="UP000598174">
    <property type="component" value="Unassembled WGS sequence"/>
</dbReference>
<proteinExistence type="predicted"/>
<dbReference type="EMBL" id="BOMM01000100">
    <property type="protein sequence ID" value="GIE16789.1"/>
    <property type="molecule type" value="Genomic_DNA"/>
</dbReference>
<gene>
    <name evidence="1" type="ORF">Afe05nite_86290</name>
</gene>
<accession>A0A919MJ72</accession>
<protein>
    <submittedName>
        <fullName evidence="1">Uncharacterized protein</fullName>
    </submittedName>
</protein>
<evidence type="ECO:0000313" key="2">
    <source>
        <dbReference type="Proteomes" id="UP000598174"/>
    </source>
</evidence>
<comment type="caution">
    <text evidence="1">The sequence shown here is derived from an EMBL/GenBank/DDBJ whole genome shotgun (WGS) entry which is preliminary data.</text>
</comment>